<name>A0ABS8PR48_9BACT</name>
<proteinExistence type="predicted"/>
<gene>
    <name evidence="4" type="ORF">LQ567_12365</name>
</gene>
<dbReference type="Proteomes" id="UP001199816">
    <property type="component" value="Unassembled WGS sequence"/>
</dbReference>
<comment type="caution">
    <text evidence="4">The sequence shown here is derived from an EMBL/GenBank/DDBJ whole genome shotgun (WGS) entry which is preliminary data.</text>
</comment>
<evidence type="ECO:0000256" key="2">
    <source>
        <dbReference type="SAM" id="MobiDB-lite"/>
    </source>
</evidence>
<feature type="repeat" description="TPR" evidence="1">
    <location>
        <begin position="205"/>
        <end position="238"/>
    </location>
</feature>
<feature type="chain" id="PRO_5045325531" description="Tetratricopeptide repeat protein" evidence="3">
    <location>
        <begin position="24"/>
        <end position="586"/>
    </location>
</feature>
<dbReference type="SMART" id="SM00028">
    <property type="entry name" value="TPR"/>
    <property type="match status" value="3"/>
</dbReference>
<organism evidence="4 5">
    <name type="scientific">Niabella pedocola</name>
    <dbReference type="NCBI Taxonomy" id="1752077"/>
    <lineage>
        <taxon>Bacteria</taxon>
        <taxon>Pseudomonadati</taxon>
        <taxon>Bacteroidota</taxon>
        <taxon>Chitinophagia</taxon>
        <taxon>Chitinophagales</taxon>
        <taxon>Chitinophagaceae</taxon>
        <taxon>Niabella</taxon>
    </lineage>
</organism>
<evidence type="ECO:0008006" key="6">
    <source>
        <dbReference type="Google" id="ProtNLM"/>
    </source>
</evidence>
<keyword evidence="5" id="KW-1185">Reference proteome</keyword>
<dbReference type="InterPro" id="IPR019734">
    <property type="entry name" value="TPR_rpt"/>
</dbReference>
<keyword evidence="1" id="KW-0802">TPR repeat</keyword>
<evidence type="ECO:0000313" key="5">
    <source>
        <dbReference type="Proteomes" id="UP001199816"/>
    </source>
</evidence>
<keyword evidence="3" id="KW-0732">Signal</keyword>
<feature type="compositionally biased region" description="Polar residues" evidence="2">
    <location>
        <begin position="548"/>
        <end position="561"/>
    </location>
</feature>
<feature type="region of interest" description="Disordered" evidence="2">
    <location>
        <begin position="547"/>
        <end position="586"/>
    </location>
</feature>
<accession>A0ABS8PR48</accession>
<reference evidence="4 5" key="1">
    <citation type="submission" date="2021-11" db="EMBL/GenBank/DDBJ databases">
        <title>Genomic of Niabella pedocola.</title>
        <authorList>
            <person name="Wu T."/>
        </authorList>
    </citation>
    <scope>NUCLEOTIDE SEQUENCE [LARGE SCALE GENOMIC DNA]</scope>
    <source>
        <strain evidence="4 5">JCM 31011</strain>
    </source>
</reference>
<feature type="compositionally biased region" description="Basic and acidic residues" evidence="2">
    <location>
        <begin position="577"/>
        <end position="586"/>
    </location>
</feature>
<dbReference type="PROSITE" id="PS50005">
    <property type="entry name" value="TPR"/>
    <property type="match status" value="1"/>
</dbReference>
<feature type="signal peptide" evidence="3">
    <location>
        <begin position="1"/>
        <end position="23"/>
    </location>
</feature>
<dbReference type="SUPFAM" id="SSF48452">
    <property type="entry name" value="TPR-like"/>
    <property type="match status" value="2"/>
</dbReference>
<dbReference type="RefSeq" id="WP_231004823.1">
    <property type="nucleotide sequence ID" value="NZ_JAJNEC010000005.1"/>
</dbReference>
<feature type="compositionally biased region" description="Low complexity" evidence="2">
    <location>
        <begin position="562"/>
        <end position="576"/>
    </location>
</feature>
<evidence type="ECO:0000256" key="3">
    <source>
        <dbReference type="SAM" id="SignalP"/>
    </source>
</evidence>
<dbReference type="InterPro" id="IPR011990">
    <property type="entry name" value="TPR-like_helical_dom_sf"/>
</dbReference>
<dbReference type="Gene3D" id="1.25.40.10">
    <property type="entry name" value="Tetratricopeptide repeat domain"/>
    <property type="match status" value="3"/>
</dbReference>
<sequence length="586" mass="64253">MINKKIGLLALTVILGVAVNAQSIQDGVKALYSGKVLGAKSIFEKQGDKPEATYWLVRADIDNQDKAGAQQALDKALAAKPNDAWLLAAKGQLQLMDGKANEAKQSFEAALTASKGRKGNDPEILNAVGGAIAKEYNNIDKVGDINYAVQKLEEAKAETEKTKNNWLRADILTNLGDAYRKAKPGDGTAAFTAYSDAVSAEPSFAKAYLRNGLIFKSQRNYDLYLQNIDKAIAANPAYVPAYDALYEYKIGTGDYAGANAVADKIIANSDPSPWNDYYKAQTFYLEKKYDQAIASGTGILQKMGDLAKPKLYKLLAWSYVDKGDAKAALPYMEKYFANADKEDMDPLDFNLKATVYAATPGKETEVMKAYEDGLKADTTIAGRIKMLQEGAKFFADKKQYALQGDLLSKILEIKPNPTINDYFDAGYRAYYQGKEYEKSWKVFDAMRTKFPDVNYGYLWTFNNSRVFDSSYAKNVLIPDAEKLVAFSQKDTARDAKTNAFSAAAVLFPYYVNEKGDKENGLKYLNVALQYAPNDNVKQQVQGLIDQVTKMNSKPASSSKSQTGGTAAGAKDTTSAAPRKDSTSGKQ</sequence>
<evidence type="ECO:0000313" key="4">
    <source>
        <dbReference type="EMBL" id="MCD2423562.1"/>
    </source>
</evidence>
<protein>
    <recommendedName>
        <fullName evidence="6">Tetratricopeptide repeat protein</fullName>
    </recommendedName>
</protein>
<dbReference type="EMBL" id="JAJNEC010000005">
    <property type="protein sequence ID" value="MCD2423562.1"/>
    <property type="molecule type" value="Genomic_DNA"/>
</dbReference>
<evidence type="ECO:0000256" key="1">
    <source>
        <dbReference type="PROSITE-ProRule" id="PRU00339"/>
    </source>
</evidence>